<protein>
    <submittedName>
        <fullName evidence="3">Beta-lactamase family protein</fullName>
    </submittedName>
</protein>
<evidence type="ECO:0000313" key="4">
    <source>
        <dbReference type="Proteomes" id="UP000661025"/>
    </source>
</evidence>
<evidence type="ECO:0000259" key="2">
    <source>
        <dbReference type="Pfam" id="PF00144"/>
    </source>
</evidence>
<dbReference type="InterPro" id="IPR001466">
    <property type="entry name" value="Beta-lactam-related"/>
</dbReference>
<dbReference type="Pfam" id="PF00144">
    <property type="entry name" value="Beta-lactamase"/>
    <property type="match status" value="1"/>
</dbReference>
<evidence type="ECO:0000256" key="1">
    <source>
        <dbReference type="SAM" id="SignalP"/>
    </source>
</evidence>
<feature type="chain" id="PRO_5037118123" evidence="1">
    <location>
        <begin position="35"/>
        <end position="407"/>
    </location>
</feature>
<name>A0A927QEG8_9ACTN</name>
<accession>A0A927QEG8</accession>
<feature type="domain" description="Beta-lactamase-related" evidence="2">
    <location>
        <begin position="68"/>
        <end position="363"/>
    </location>
</feature>
<feature type="signal peptide" evidence="1">
    <location>
        <begin position="1"/>
        <end position="34"/>
    </location>
</feature>
<dbReference type="SUPFAM" id="SSF56601">
    <property type="entry name" value="beta-lactamase/transpeptidase-like"/>
    <property type="match status" value="1"/>
</dbReference>
<dbReference type="Proteomes" id="UP000661025">
    <property type="component" value="Unassembled WGS sequence"/>
</dbReference>
<dbReference type="PANTHER" id="PTHR46825">
    <property type="entry name" value="D-ALANYL-D-ALANINE-CARBOXYPEPTIDASE/ENDOPEPTIDASE AMPH"/>
    <property type="match status" value="1"/>
</dbReference>
<organism evidence="3 4">
    <name type="scientific">Streptomyces caniscabiei</name>
    <dbReference type="NCBI Taxonomy" id="2746961"/>
    <lineage>
        <taxon>Bacteria</taxon>
        <taxon>Bacillati</taxon>
        <taxon>Actinomycetota</taxon>
        <taxon>Actinomycetes</taxon>
        <taxon>Kitasatosporales</taxon>
        <taxon>Streptomycetaceae</taxon>
        <taxon>Streptomyces</taxon>
    </lineage>
</organism>
<evidence type="ECO:0000313" key="3">
    <source>
        <dbReference type="EMBL" id="MBD9723356.1"/>
    </source>
</evidence>
<dbReference type="AlphaFoldDB" id="A0A927QEG8"/>
<dbReference type="InterPro" id="IPR050491">
    <property type="entry name" value="AmpC-like"/>
</dbReference>
<dbReference type="PANTHER" id="PTHR46825:SF7">
    <property type="entry name" value="D-ALANYL-D-ALANINE CARBOXYPEPTIDASE"/>
    <property type="match status" value="1"/>
</dbReference>
<dbReference type="EMBL" id="JACYXT010000003">
    <property type="protein sequence ID" value="MBD9723356.1"/>
    <property type="molecule type" value="Genomic_DNA"/>
</dbReference>
<proteinExistence type="predicted"/>
<comment type="caution">
    <text evidence="3">The sequence shown here is derived from an EMBL/GenBank/DDBJ whole genome shotgun (WGS) entry which is preliminary data.</text>
</comment>
<sequence length="407" mass="42802">MSAHTARTVRTARTGLVAATAVVAALALAAPAIAAAPASAGPASIGSAATASGDHSATQKALDANVEAGVVGIAVQAKDERGVWKATSGLGDLRSGKPRSAHDHFRVGSITKTFTATVLLQLAAEGRLSLDDTVEKWLPGVVRGKGHDGREVTLRQLLNHTSGIAEYTSDEQFVKDVFLADGFLQNRYRTWTPRRLVGIAMRHEPTSAPGTDWSYSNTNYVLAGMVIEKATGNPYGDEIRARVIEPLGLHGTKVPGSDPTLPGPHSRAYSKLAETPEGRTYDVTKLNPSIAGAAGEMVSTPGDLNRFVSALLRGKLLPKKQLAEMKTVVPVDGDRGGYGLGLFTYKLSCGVQLWGHSGGIHGSLSETATTADGRHTLTYNFNSDWAGDSLPIMETEFCGKQPAPPAG</sequence>
<dbReference type="GeneID" id="79933645"/>
<reference evidence="3" key="1">
    <citation type="submission" date="2020-09" db="EMBL/GenBank/DDBJ databases">
        <title>Streptomyces canutascabiei sp. nov., which causes potato common scab and is distributed across the world.</title>
        <authorList>
            <person name="Nguyen H.P."/>
            <person name="Weisberg A.J."/>
            <person name="Chang J.H."/>
            <person name="Clarke C.R."/>
        </authorList>
    </citation>
    <scope>NUCLEOTIDE SEQUENCE</scope>
    <source>
        <strain evidence="3">ID-01-6.2a</strain>
    </source>
</reference>
<dbReference type="InterPro" id="IPR012338">
    <property type="entry name" value="Beta-lactam/transpept-like"/>
</dbReference>
<dbReference type="RefSeq" id="WP_086804992.1">
    <property type="nucleotide sequence ID" value="NZ_CP119182.1"/>
</dbReference>
<gene>
    <name evidence="3" type="ORF">IHE70_08870</name>
</gene>
<dbReference type="Gene3D" id="3.40.710.10">
    <property type="entry name" value="DD-peptidase/beta-lactamase superfamily"/>
    <property type="match status" value="1"/>
</dbReference>
<keyword evidence="1" id="KW-0732">Signal</keyword>